<organism evidence="2 3">
    <name type="scientific">Exophiala aquamarina CBS 119918</name>
    <dbReference type="NCBI Taxonomy" id="1182545"/>
    <lineage>
        <taxon>Eukaryota</taxon>
        <taxon>Fungi</taxon>
        <taxon>Dikarya</taxon>
        <taxon>Ascomycota</taxon>
        <taxon>Pezizomycotina</taxon>
        <taxon>Eurotiomycetes</taxon>
        <taxon>Chaetothyriomycetidae</taxon>
        <taxon>Chaetothyriales</taxon>
        <taxon>Herpotrichiellaceae</taxon>
        <taxon>Exophiala</taxon>
    </lineage>
</organism>
<dbReference type="OrthoDB" id="4160415at2759"/>
<sequence>MINTPNHNALDAHHHVPSTAAKAFAVLELHPGFFGRLAEINFPDSGGINDRSPDDLSPTPLEDYSQHPEARESPGYEDYGSILTTGTLSHKLNLNSNISRSLERRDNDSLIAFYTHTWAKHCLPALHTTFQYLEPAFGPSPVVTDIMISLSACCLSRRLPQRKVSSSPHNPVTRFRPNNGHESLSYEHYGTVMRRVAGWDHQAFDTNPVLGLFLLVLFCYLEASMGNFRNFRIHSNAIKILTEKYSDIVTLYGADLLAAWVDVEAQNWWRRAYFSTPDFHRDQLNSSSQLLSSSLGLVLQATKNPRASVLLILCESHRLNSAAIVSNWSSIQGDQTVIQSDDPSSPKSVGLGSTPSTSNIRQHIMHLQVQSQMLDKWHMSQPASNLPLSEPERDSHTIDRLSINIIHPLRFASHDAAMNFAYYVTARVMQCTGPLEQLEQRLPVEASTAYEAERWISILIGIATGLDWKECVRLNVYRVGLANLLLAGAMHCHSLEIGLWFQSWLERQVEDNDLEEGNFPLSQILDTLYLVNMERSNGWDVIALFQTEDDGGGSGKFGSYHSQDLRSLTVYGRSRATGELCVYTRMI</sequence>
<dbReference type="AlphaFoldDB" id="A0A072NV86"/>
<name>A0A072NV86_9EURO</name>
<dbReference type="GeneID" id="25287357"/>
<evidence type="ECO:0000313" key="2">
    <source>
        <dbReference type="EMBL" id="KEF51546.1"/>
    </source>
</evidence>
<dbReference type="RefSeq" id="XP_013254136.1">
    <property type="nucleotide sequence ID" value="XM_013398682.1"/>
</dbReference>
<keyword evidence="3" id="KW-1185">Reference proteome</keyword>
<evidence type="ECO:0008006" key="4">
    <source>
        <dbReference type="Google" id="ProtNLM"/>
    </source>
</evidence>
<dbReference type="Proteomes" id="UP000027920">
    <property type="component" value="Unassembled WGS sequence"/>
</dbReference>
<reference evidence="2 3" key="1">
    <citation type="submission" date="2013-03" db="EMBL/GenBank/DDBJ databases">
        <title>The Genome Sequence of Exophiala aquamarina CBS 119918.</title>
        <authorList>
            <consortium name="The Broad Institute Genomics Platform"/>
            <person name="Cuomo C."/>
            <person name="de Hoog S."/>
            <person name="Gorbushina A."/>
            <person name="Walker B."/>
            <person name="Young S.K."/>
            <person name="Zeng Q."/>
            <person name="Gargeya S."/>
            <person name="Fitzgerald M."/>
            <person name="Haas B."/>
            <person name="Abouelleil A."/>
            <person name="Allen A.W."/>
            <person name="Alvarado L."/>
            <person name="Arachchi H.M."/>
            <person name="Berlin A.M."/>
            <person name="Chapman S.B."/>
            <person name="Gainer-Dewar J."/>
            <person name="Goldberg J."/>
            <person name="Griggs A."/>
            <person name="Gujja S."/>
            <person name="Hansen M."/>
            <person name="Howarth C."/>
            <person name="Imamovic A."/>
            <person name="Ireland A."/>
            <person name="Larimer J."/>
            <person name="McCowan C."/>
            <person name="Murphy C."/>
            <person name="Pearson M."/>
            <person name="Poon T.W."/>
            <person name="Priest M."/>
            <person name="Roberts A."/>
            <person name="Saif S."/>
            <person name="Shea T."/>
            <person name="Sisk P."/>
            <person name="Sykes S."/>
            <person name="Wortman J."/>
            <person name="Nusbaum C."/>
            <person name="Birren B."/>
        </authorList>
    </citation>
    <scope>NUCLEOTIDE SEQUENCE [LARGE SCALE GENOMIC DNA]</scope>
    <source>
        <strain evidence="2 3">CBS 119918</strain>
    </source>
</reference>
<proteinExistence type="predicted"/>
<accession>A0A072NV86</accession>
<dbReference type="EMBL" id="AMGV01000023">
    <property type="protein sequence ID" value="KEF51546.1"/>
    <property type="molecule type" value="Genomic_DNA"/>
</dbReference>
<protein>
    <recommendedName>
        <fullName evidence="4">Transcription factor domain-containing protein</fullName>
    </recommendedName>
</protein>
<evidence type="ECO:0000256" key="1">
    <source>
        <dbReference type="SAM" id="MobiDB-lite"/>
    </source>
</evidence>
<dbReference type="STRING" id="1182545.A0A072NV86"/>
<gene>
    <name evidence="2" type="ORF">A1O9_12463</name>
</gene>
<feature type="region of interest" description="Disordered" evidence="1">
    <location>
        <begin position="335"/>
        <end position="356"/>
    </location>
</feature>
<feature type="compositionally biased region" description="Basic and acidic residues" evidence="1">
    <location>
        <begin position="64"/>
        <end position="74"/>
    </location>
</feature>
<feature type="region of interest" description="Disordered" evidence="1">
    <location>
        <begin position="44"/>
        <end position="79"/>
    </location>
</feature>
<evidence type="ECO:0000313" key="3">
    <source>
        <dbReference type="Proteomes" id="UP000027920"/>
    </source>
</evidence>
<comment type="caution">
    <text evidence="2">The sequence shown here is derived from an EMBL/GenBank/DDBJ whole genome shotgun (WGS) entry which is preliminary data.</text>
</comment>
<dbReference type="VEuPathDB" id="FungiDB:A1O9_12463"/>
<dbReference type="HOGENOM" id="CLU_029539_1_0_1"/>